<dbReference type="GO" id="GO:0046872">
    <property type="term" value="F:metal ion binding"/>
    <property type="evidence" value="ECO:0007669"/>
    <property type="project" value="UniProtKB-KW"/>
</dbReference>
<evidence type="ECO:0000259" key="12">
    <source>
        <dbReference type="PROSITE" id="PS50880"/>
    </source>
</evidence>
<dbReference type="RefSeq" id="WP_020896280.1">
    <property type="nucleotide sequence ID" value="NZ_ATMR01000215.1"/>
</dbReference>
<dbReference type="Gene3D" id="3.30.565.10">
    <property type="entry name" value="Histidine kinase-like ATPase, C-terminal domain"/>
    <property type="match status" value="1"/>
</dbReference>
<dbReference type="eggNOG" id="COG0187">
    <property type="taxonomic scope" value="Bacteria"/>
</dbReference>
<dbReference type="PANTHER" id="PTHR45866:SF2">
    <property type="entry name" value="DNA TOPOISOMERASE (ATP-HYDROLYZING)"/>
    <property type="match status" value="1"/>
</dbReference>
<dbReference type="Pfam" id="PF02518">
    <property type="entry name" value="HATPase_c"/>
    <property type="match status" value="1"/>
</dbReference>
<dbReference type="Gene3D" id="3.30.230.10">
    <property type="match status" value="1"/>
</dbReference>
<dbReference type="GO" id="GO:0003677">
    <property type="term" value="F:DNA binding"/>
    <property type="evidence" value="ECO:0007669"/>
    <property type="project" value="UniProtKB-KW"/>
</dbReference>
<dbReference type="PROSITE" id="PS00177">
    <property type="entry name" value="TOPOISOMERASE_II"/>
    <property type="match status" value="1"/>
</dbReference>
<dbReference type="GO" id="GO:0005524">
    <property type="term" value="F:ATP binding"/>
    <property type="evidence" value="ECO:0007669"/>
    <property type="project" value="UniProtKB-KW"/>
</dbReference>
<evidence type="ECO:0000256" key="5">
    <source>
        <dbReference type="ARBA" id="ARBA00022741"/>
    </source>
</evidence>
<evidence type="ECO:0000256" key="4">
    <source>
        <dbReference type="ARBA" id="ARBA00022723"/>
    </source>
</evidence>
<evidence type="ECO:0000256" key="1">
    <source>
        <dbReference type="ARBA" id="ARBA00000185"/>
    </source>
</evidence>
<evidence type="ECO:0000313" key="13">
    <source>
        <dbReference type="EMBL" id="EPR69747.1"/>
    </source>
</evidence>
<evidence type="ECO:0000256" key="9">
    <source>
        <dbReference type="ARBA" id="ARBA00023125"/>
    </source>
</evidence>
<dbReference type="Gene3D" id="3.40.50.670">
    <property type="match status" value="1"/>
</dbReference>
<comment type="caution">
    <text evidence="13">The sequence shown here is derived from an EMBL/GenBank/DDBJ whole genome shotgun (WGS) entry which is preliminary data.</text>
</comment>
<evidence type="ECO:0000256" key="6">
    <source>
        <dbReference type="ARBA" id="ARBA00022840"/>
    </source>
</evidence>
<dbReference type="InterPro" id="IPR018522">
    <property type="entry name" value="TopoIIA_CS"/>
</dbReference>
<evidence type="ECO:0000256" key="3">
    <source>
        <dbReference type="ARBA" id="ARBA00012895"/>
    </source>
</evidence>
<dbReference type="AlphaFoldDB" id="S7VJU3"/>
<name>S7VJU3_9FLAO</name>
<evidence type="ECO:0000256" key="7">
    <source>
        <dbReference type="ARBA" id="ARBA00022842"/>
    </source>
</evidence>
<dbReference type="Pfam" id="PF01751">
    <property type="entry name" value="Toprim"/>
    <property type="match status" value="1"/>
</dbReference>
<dbReference type="InterPro" id="IPR013759">
    <property type="entry name" value="Topo_IIA_B_C"/>
</dbReference>
<evidence type="ECO:0000256" key="8">
    <source>
        <dbReference type="ARBA" id="ARBA00023029"/>
    </source>
</evidence>
<dbReference type="InterPro" id="IPR013760">
    <property type="entry name" value="Topo_IIA-like_dom_sf"/>
</dbReference>
<dbReference type="Proteomes" id="UP000014962">
    <property type="component" value="Unassembled WGS sequence"/>
</dbReference>
<organism evidence="13 14">
    <name type="scientific">Winogradskyella psychrotolerans RS-3</name>
    <dbReference type="NCBI Taxonomy" id="641526"/>
    <lineage>
        <taxon>Bacteria</taxon>
        <taxon>Pseudomonadati</taxon>
        <taxon>Bacteroidota</taxon>
        <taxon>Flavobacteriia</taxon>
        <taxon>Flavobacteriales</taxon>
        <taxon>Flavobacteriaceae</taxon>
        <taxon>Winogradskyella</taxon>
    </lineage>
</organism>
<dbReference type="OrthoDB" id="9802808at2"/>
<reference evidence="13 14" key="1">
    <citation type="journal article" date="2013" name="Genome Announc.">
        <title>Draft Genome Sequence of Winogradskyella psychrotolerans RS-3T, Isolated from the Marine Transect of Kongsfjorden, Ny-Alesund, Svalbard, Arctic Ocean.</title>
        <authorList>
            <person name="Kumar Pinnaka A."/>
            <person name="Ara S."/>
            <person name="Singh A."/>
            <person name="Shivaji S."/>
        </authorList>
    </citation>
    <scope>NUCLEOTIDE SEQUENCE [LARGE SCALE GENOMIC DNA]</scope>
    <source>
        <strain evidence="13 14">RS-3</strain>
    </source>
</reference>
<dbReference type="InterPro" id="IPR001241">
    <property type="entry name" value="Topo_IIA"/>
</dbReference>
<keyword evidence="4" id="KW-0479">Metal-binding</keyword>
<dbReference type="PANTHER" id="PTHR45866">
    <property type="entry name" value="DNA GYRASE/TOPOISOMERASE SUBUNIT B"/>
    <property type="match status" value="1"/>
</dbReference>
<evidence type="ECO:0000256" key="10">
    <source>
        <dbReference type="ARBA" id="ARBA00023235"/>
    </source>
</evidence>
<dbReference type="InterPro" id="IPR006171">
    <property type="entry name" value="TOPRIM_dom"/>
</dbReference>
<keyword evidence="9" id="KW-0238">DNA-binding</keyword>
<keyword evidence="6" id="KW-0067">ATP-binding</keyword>
<feature type="domain" description="Toprim" evidence="12">
    <location>
        <begin position="408"/>
        <end position="514"/>
    </location>
</feature>
<evidence type="ECO:0000313" key="14">
    <source>
        <dbReference type="Proteomes" id="UP000014962"/>
    </source>
</evidence>
<dbReference type="SMART" id="SM00387">
    <property type="entry name" value="HATPase_c"/>
    <property type="match status" value="1"/>
</dbReference>
<protein>
    <recommendedName>
        <fullName evidence="3">DNA topoisomerase (ATP-hydrolyzing)</fullName>
        <ecNumber evidence="3">5.6.2.2</ecNumber>
    </recommendedName>
</protein>
<dbReference type="PRINTS" id="PR01159">
    <property type="entry name" value="DNAGYRASEB"/>
</dbReference>
<sequence length="619" mass="70596">MSEQTSYTEDNIRSLDWKEHIRMRPGMYIGKLGDGSSPDDGIYILLKEVLDNSIDEYVMGAGKTIEISIQGERVIVRDYGRGIPLGKVVDVVSKMNTGGKYDSKAFKKSVGLNGVGTKAVNALSSYFRVESTRDNKSASAEFNQGNLTNQDLLDDTSRRKGTKVTFIPDEIIFKNYKYRSEYVVKMLKNYVYLNPGLTIVFNGEKFYSENGLKDLLSENINESDMLYPIIHIKGEDIEVAITHSKTQYSEEYHSFVNGQNTTQGGTHLAAYREAIVKTIREFYGKSYEASDIRKSVVTAIAIKVMEPVFESQTKTKLGSTDMGGELPTVRTYINDFVKTYLDNFLHKNPDSAEKLQRKILQAERERKELSGIRKLAKDRAKKASLHNKKLRDCRVHFGDIKHDRNLESTLFITEGDSASGSITKSRDVNTQAVFSLKGKPLNCYGLSKKIVYENEEFNLLQAALNIEESLEDLRYNNVVIATDADVDGMHIRLLLITFFLQFFPEVIKDGHLYILQTPLFRVRNKKETIYCYSEEERRHAMEKLKPKPEITRFKGLGEISPDEFVHFIGEDIRLDPVMLDKDMSIEELLSFYMGKNTPTRQEFIIDNLKVELDVVEDAL</sequence>
<dbReference type="InterPro" id="IPR020568">
    <property type="entry name" value="Ribosomal_Su5_D2-typ_SF"/>
</dbReference>
<dbReference type="InterPro" id="IPR000565">
    <property type="entry name" value="Topo_IIA_B"/>
</dbReference>
<proteinExistence type="predicted"/>
<comment type="cofactor">
    <cofactor evidence="2">
        <name>Mg(2+)</name>
        <dbReference type="ChEBI" id="CHEBI:18420"/>
    </cofactor>
</comment>
<dbReference type="EC" id="5.6.2.2" evidence="3"/>
<dbReference type="CDD" id="cd01030">
    <property type="entry name" value="TOPRIM_TopoIIA_like"/>
    <property type="match status" value="1"/>
</dbReference>
<dbReference type="InterPro" id="IPR014721">
    <property type="entry name" value="Ribsml_uS5_D2-typ_fold_subgr"/>
</dbReference>
<dbReference type="InterPro" id="IPR003594">
    <property type="entry name" value="HATPase_dom"/>
</dbReference>
<dbReference type="SMART" id="SM00433">
    <property type="entry name" value="TOP2c"/>
    <property type="match status" value="1"/>
</dbReference>
<keyword evidence="5" id="KW-0547">Nucleotide-binding</keyword>
<comment type="catalytic activity">
    <reaction evidence="1">
        <text>ATP-dependent breakage, passage and rejoining of double-stranded DNA.</text>
        <dbReference type="EC" id="5.6.2.2"/>
    </reaction>
</comment>
<dbReference type="SUPFAM" id="SSF55874">
    <property type="entry name" value="ATPase domain of HSP90 chaperone/DNA topoisomerase II/histidine kinase"/>
    <property type="match status" value="1"/>
</dbReference>
<keyword evidence="14" id="KW-1185">Reference proteome</keyword>
<dbReference type="SUPFAM" id="SSF56719">
    <property type="entry name" value="Type II DNA topoisomerase"/>
    <property type="match status" value="1"/>
</dbReference>
<dbReference type="InterPro" id="IPR036890">
    <property type="entry name" value="HATPase_C_sf"/>
</dbReference>
<dbReference type="EMBL" id="ATMR01000215">
    <property type="protein sequence ID" value="EPR69747.1"/>
    <property type="molecule type" value="Genomic_DNA"/>
</dbReference>
<keyword evidence="7" id="KW-0460">Magnesium</keyword>
<dbReference type="FunFam" id="3.40.50.670:FF:000006">
    <property type="entry name" value="DNA topoisomerase (ATP-hydrolyzing)"/>
    <property type="match status" value="1"/>
</dbReference>
<dbReference type="PROSITE" id="PS50880">
    <property type="entry name" value="TOPRIM"/>
    <property type="match status" value="1"/>
</dbReference>
<keyword evidence="8" id="KW-0799">Topoisomerase</keyword>
<dbReference type="Pfam" id="PF00204">
    <property type="entry name" value="DNA_gyraseB"/>
    <property type="match status" value="1"/>
</dbReference>
<dbReference type="PATRIC" id="fig|641526.4.peg.3994"/>
<dbReference type="GO" id="GO:0006265">
    <property type="term" value="P:DNA topological change"/>
    <property type="evidence" value="ECO:0007669"/>
    <property type="project" value="InterPro"/>
</dbReference>
<dbReference type="CDD" id="cd00822">
    <property type="entry name" value="TopoII_Trans_DNA_gyrase"/>
    <property type="match status" value="1"/>
</dbReference>
<dbReference type="PRINTS" id="PR00418">
    <property type="entry name" value="TPI2FAMILY"/>
</dbReference>
<evidence type="ECO:0000256" key="11">
    <source>
        <dbReference type="ARBA" id="ARBA00063644"/>
    </source>
</evidence>
<dbReference type="SUPFAM" id="SSF54211">
    <property type="entry name" value="Ribosomal protein S5 domain 2-like"/>
    <property type="match status" value="1"/>
</dbReference>
<keyword evidence="10 13" id="KW-0413">Isomerase</keyword>
<dbReference type="InterPro" id="IPR013506">
    <property type="entry name" value="Topo_IIA_bsu_dom2"/>
</dbReference>
<comment type="subunit">
    <text evidence="11">Heterotetramer composed of ParC and ParE.</text>
</comment>
<dbReference type="STRING" id="641526.ADIWIN_4022"/>
<gene>
    <name evidence="13" type="ORF">ADIWIN_4022</name>
</gene>
<dbReference type="FunFam" id="3.30.565.10:FF:000063">
    <property type="entry name" value="DNA topoisomerase (ATP-hydrolyzing)"/>
    <property type="match status" value="1"/>
</dbReference>
<evidence type="ECO:0000256" key="2">
    <source>
        <dbReference type="ARBA" id="ARBA00001946"/>
    </source>
</evidence>
<dbReference type="GO" id="GO:0003918">
    <property type="term" value="F:DNA topoisomerase type II (double strand cut, ATP-hydrolyzing) activity"/>
    <property type="evidence" value="ECO:0007669"/>
    <property type="project" value="UniProtKB-EC"/>
</dbReference>
<accession>S7VJU3</accession>